<dbReference type="SUPFAM" id="SSF55874">
    <property type="entry name" value="ATPase domain of HSP90 chaperone/DNA topoisomerase II/histidine kinase"/>
    <property type="match status" value="2"/>
</dbReference>
<dbReference type="Gene3D" id="1.10.287.130">
    <property type="match status" value="1"/>
</dbReference>
<dbReference type="Gene3D" id="3.40.50.2300">
    <property type="match status" value="1"/>
</dbReference>
<dbReference type="InterPro" id="IPR003594">
    <property type="entry name" value="HATPase_dom"/>
</dbReference>
<proteinExistence type="predicted"/>
<dbReference type="InterPro" id="IPR004358">
    <property type="entry name" value="Sig_transdc_His_kin-like_C"/>
</dbReference>
<dbReference type="PANTHER" id="PTHR43047">
    <property type="entry name" value="TWO-COMPONENT HISTIDINE PROTEIN KINASE"/>
    <property type="match status" value="1"/>
</dbReference>
<dbReference type="EMBL" id="QJSX01000007">
    <property type="protein sequence ID" value="PYE53812.1"/>
    <property type="molecule type" value="Genomic_DNA"/>
</dbReference>
<dbReference type="CDD" id="cd00082">
    <property type="entry name" value="HisKA"/>
    <property type="match status" value="1"/>
</dbReference>
<keyword evidence="3 6" id="KW-0597">Phosphoprotein</keyword>
<dbReference type="AlphaFoldDB" id="A0A318S9Q8"/>
<keyword evidence="5 10" id="KW-0418">Kinase</keyword>
<dbReference type="SUPFAM" id="SSF52172">
    <property type="entry name" value="CheY-like"/>
    <property type="match status" value="1"/>
</dbReference>
<dbReference type="InterPro" id="IPR005467">
    <property type="entry name" value="His_kinase_dom"/>
</dbReference>
<dbReference type="Pfam" id="PF00072">
    <property type="entry name" value="Response_reg"/>
    <property type="match status" value="1"/>
</dbReference>
<comment type="catalytic activity">
    <reaction evidence="1">
        <text>ATP + protein L-histidine = ADP + protein N-phospho-L-histidine.</text>
        <dbReference type="EC" id="2.7.13.3"/>
    </reaction>
</comment>
<keyword evidence="4" id="KW-0808">Transferase</keyword>
<dbReference type="CDD" id="cd16934">
    <property type="entry name" value="HATPase_RsbT-like"/>
    <property type="match status" value="1"/>
</dbReference>
<organism evidence="10 11">
    <name type="scientific">Deinococcus yavapaiensis KR-236</name>
    <dbReference type="NCBI Taxonomy" id="694435"/>
    <lineage>
        <taxon>Bacteria</taxon>
        <taxon>Thermotogati</taxon>
        <taxon>Deinococcota</taxon>
        <taxon>Deinococci</taxon>
        <taxon>Deinococcales</taxon>
        <taxon>Deinococcaceae</taxon>
        <taxon>Deinococcus</taxon>
    </lineage>
</organism>
<accession>A0A318S9Q8</accession>
<evidence type="ECO:0000256" key="6">
    <source>
        <dbReference type="PROSITE-ProRule" id="PRU00169"/>
    </source>
</evidence>
<gene>
    <name evidence="10" type="ORF">DES52_10770</name>
</gene>
<dbReference type="SMART" id="SM00448">
    <property type="entry name" value="REC"/>
    <property type="match status" value="1"/>
</dbReference>
<evidence type="ECO:0000313" key="10">
    <source>
        <dbReference type="EMBL" id="PYE53812.1"/>
    </source>
</evidence>
<dbReference type="Pfam" id="PF00512">
    <property type="entry name" value="HisKA"/>
    <property type="match status" value="1"/>
</dbReference>
<evidence type="ECO:0000256" key="4">
    <source>
        <dbReference type="ARBA" id="ARBA00022679"/>
    </source>
</evidence>
<evidence type="ECO:0000256" key="7">
    <source>
        <dbReference type="SAM" id="Coils"/>
    </source>
</evidence>
<dbReference type="PRINTS" id="PR00344">
    <property type="entry name" value="BCTRLSENSOR"/>
</dbReference>
<feature type="domain" description="Response regulatory" evidence="9">
    <location>
        <begin position="465"/>
        <end position="581"/>
    </location>
</feature>
<evidence type="ECO:0000256" key="3">
    <source>
        <dbReference type="ARBA" id="ARBA00022553"/>
    </source>
</evidence>
<evidence type="ECO:0000256" key="1">
    <source>
        <dbReference type="ARBA" id="ARBA00000085"/>
    </source>
</evidence>
<dbReference type="InterPro" id="IPR036890">
    <property type="entry name" value="HATPase_C_sf"/>
</dbReference>
<dbReference type="GO" id="GO:0009927">
    <property type="term" value="F:histidine phosphotransfer kinase activity"/>
    <property type="evidence" value="ECO:0007669"/>
    <property type="project" value="TreeGrafter"/>
</dbReference>
<dbReference type="GO" id="GO:0005886">
    <property type="term" value="C:plasma membrane"/>
    <property type="evidence" value="ECO:0007669"/>
    <property type="project" value="TreeGrafter"/>
</dbReference>
<dbReference type="CDD" id="cd16922">
    <property type="entry name" value="HATPase_EvgS-ArcB-TorS-like"/>
    <property type="match status" value="1"/>
</dbReference>
<dbReference type="Pfam" id="PF02518">
    <property type="entry name" value="HATPase_c"/>
    <property type="match status" value="2"/>
</dbReference>
<keyword evidence="11" id="KW-1185">Reference proteome</keyword>
<dbReference type="SMART" id="SM00388">
    <property type="entry name" value="HisKA"/>
    <property type="match status" value="1"/>
</dbReference>
<dbReference type="InterPro" id="IPR036097">
    <property type="entry name" value="HisK_dim/P_sf"/>
</dbReference>
<dbReference type="Gene3D" id="3.30.565.10">
    <property type="entry name" value="Histidine kinase-like ATPase, C-terminal domain"/>
    <property type="match status" value="2"/>
</dbReference>
<evidence type="ECO:0000256" key="5">
    <source>
        <dbReference type="ARBA" id="ARBA00022777"/>
    </source>
</evidence>
<evidence type="ECO:0000313" key="11">
    <source>
        <dbReference type="Proteomes" id="UP000248326"/>
    </source>
</evidence>
<reference evidence="10 11" key="1">
    <citation type="submission" date="2018-06" db="EMBL/GenBank/DDBJ databases">
        <title>Genomic Encyclopedia of Type Strains, Phase IV (KMG-IV): sequencing the most valuable type-strain genomes for metagenomic binning, comparative biology and taxonomic classification.</title>
        <authorList>
            <person name="Goeker M."/>
        </authorList>
    </citation>
    <scope>NUCLEOTIDE SEQUENCE [LARGE SCALE GENOMIC DNA]</scope>
    <source>
        <strain evidence="10 11">DSM 18048</strain>
    </source>
</reference>
<comment type="caution">
    <text evidence="10">The sequence shown here is derived from an EMBL/GenBank/DDBJ whole genome shotgun (WGS) entry which is preliminary data.</text>
</comment>
<dbReference type="RefSeq" id="WP_110886722.1">
    <property type="nucleotide sequence ID" value="NZ_QJSX01000007.1"/>
</dbReference>
<dbReference type="PROSITE" id="PS50110">
    <property type="entry name" value="RESPONSE_REGULATORY"/>
    <property type="match status" value="1"/>
</dbReference>
<evidence type="ECO:0000256" key="2">
    <source>
        <dbReference type="ARBA" id="ARBA00012438"/>
    </source>
</evidence>
<protein>
    <recommendedName>
        <fullName evidence="2">histidine kinase</fullName>
        <ecNumber evidence="2">2.7.13.3</ecNumber>
    </recommendedName>
</protein>
<dbReference type="Proteomes" id="UP000248326">
    <property type="component" value="Unassembled WGS sequence"/>
</dbReference>
<dbReference type="GO" id="GO:0000155">
    <property type="term" value="F:phosphorelay sensor kinase activity"/>
    <property type="evidence" value="ECO:0007669"/>
    <property type="project" value="InterPro"/>
</dbReference>
<feature type="coiled-coil region" evidence="7">
    <location>
        <begin position="156"/>
        <end position="214"/>
    </location>
</feature>
<dbReference type="InterPro" id="IPR003661">
    <property type="entry name" value="HisK_dim/P_dom"/>
</dbReference>
<dbReference type="InterPro" id="IPR001789">
    <property type="entry name" value="Sig_transdc_resp-reg_receiver"/>
</dbReference>
<dbReference type="CDD" id="cd00156">
    <property type="entry name" value="REC"/>
    <property type="match status" value="1"/>
</dbReference>
<dbReference type="SUPFAM" id="SSF47384">
    <property type="entry name" value="Homodimeric domain of signal transducing histidine kinase"/>
    <property type="match status" value="1"/>
</dbReference>
<evidence type="ECO:0000259" key="8">
    <source>
        <dbReference type="PROSITE" id="PS50109"/>
    </source>
</evidence>
<feature type="domain" description="Histidine kinase" evidence="8">
    <location>
        <begin position="221"/>
        <end position="441"/>
    </location>
</feature>
<dbReference type="PANTHER" id="PTHR43047:SF72">
    <property type="entry name" value="OSMOSENSING HISTIDINE PROTEIN KINASE SLN1"/>
    <property type="match status" value="1"/>
</dbReference>
<evidence type="ECO:0000259" key="9">
    <source>
        <dbReference type="PROSITE" id="PS50110"/>
    </source>
</evidence>
<dbReference type="SMART" id="SM00387">
    <property type="entry name" value="HATPase_c"/>
    <property type="match status" value="2"/>
</dbReference>
<dbReference type="PROSITE" id="PS50109">
    <property type="entry name" value="HIS_KIN"/>
    <property type="match status" value="1"/>
</dbReference>
<feature type="modified residue" description="4-aspartylphosphate" evidence="6">
    <location>
        <position position="514"/>
    </location>
</feature>
<keyword evidence="7" id="KW-0175">Coiled coil</keyword>
<dbReference type="EC" id="2.7.13.3" evidence="2"/>
<sequence length="593" mass="63645">MKLLTVHVQSEQDLVDARGRAKHLAGALGLGPQEQARVATVVSELARNALRYAGGGTVEFHVDTNAAPLTLSMTVSDRGPGIRQLDKVLSGTYASTTGLGVGLLGSKRLMDTFDVRARPGGGTIVEVGKRLPSDVNAADLRRAVDALARTHPVGVLGELREHNQELMGALAELAEREERLRSLNQELEETNRGVVALYAELEEKAERLREANDLKSTFLSYMSHEFRTPLHSILGLAGFLLARLDGDLTDEQHKQVTLIQGAASDLLAMVGDLLDLAKVEAGKTDVHVSTFEVGALFGTLRALFAPLVTNPDVKLVFEEPLDVPRLSTDEGKVSQVLRNFIANALKFTSHGDVRVSASYDASRGVVRFAVRDTGIGIAPGDREKLFQDFSQLRTPMMKVPRGTGLGLSIARTFTELLGGHVGVISTLGEGSEFFAVLPAVYAGIAASNVPLVLPEQDGSAVQSGTVLLVDDQASDRYLLRTLLQREGFTVQEAHHGQAGLSAARTRAHRVIVLDLNLPDVSGQEVLQALRADEATRDVPVLIVTSQPLTDALHREFQALGASAHAKERLYQGDNATFTAALRGAAARSEEGRA</sequence>
<dbReference type="InterPro" id="IPR011006">
    <property type="entry name" value="CheY-like_superfamily"/>
</dbReference>
<name>A0A318S9Q8_9DEIO</name>